<keyword evidence="8" id="KW-1185">Reference proteome</keyword>
<dbReference type="InterPro" id="IPR012677">
    <property type="entry name" value="Nucleotide-bd_a/b_plait_sf"/>
</dbReference>
<dbReference type="Proteomes" id="UP000801492">
    <property type="component" value="Unassembled WGS sequence"/>
</dbReference>
<organism evidence="7 8">
    <name type="scientific">Ignelater luminosus</name>
    <name type="common">Cucubano</name>
    <name type="synonym">Pyrophorus luminosus</name>
    <dbReference type="NCBI Taxonomy" id="2038154"/>
    <lineage>
        <taxon>Eukaryota</taxon>
        <taxon>Metazoa</taxon>
        <taxon>Ecdysozoa</taxon>
        <taxon>Arthropoda</taxon>
        <taxon>Hexapoda</taxon>
        <taxon>Insecta</taxon>
        <taxon>Pterygota</taxon>
        <taxon>Neoptera</taxon>
        <taxon>Endopterygota</taxon>
        <taxon>Coleoptera</taxon>
        <taxon>Polyphaga</taxon>
        <taxon>Elateriformia</taxon>
        <taxon>Elateroidea</taxon>
        <taxon>Elateridae</taxon>
        <taxon>Agrypninae</taxon>
        <taxon>Pyrophorini</taxon>
        <taxon>Ignelater</taxon>
    </lineage>
</organism>
<evidence type="ECO:0000259" key="6">
    <source>
        <dbReference type="PROSITE" id="PS50102"/>
    </source>
</evidence>
<dbReference type="GO" id="GO:0006364">
    <property type="term" value="P:rRNA processing"/>
    <property type="evidence" value="ECO:0007669"/>
    <property type="project" value="TreeGrafter"/>
</dbReference>
<reference evidence="7" key="1">
    <citation type="submission" date="2019-08" db="EMBL/GenBank/DDBJ databases">
        <title>The genome of the North American firefly Photinus pyralis.</title>
        <authorList>
            <consortium name="Photinus pyralis genome working group"/>
            <person name="Fallon T.R."/>
            <person name="Sander Lower S.E."/>
            <person name="Weng J.-K."/>
        </authorList>
    </citation>
    <scope>NUCLEOTIDE SEQUENCE</scope>
    <source>
        <strain evidence="7">TRF0915ILg1</strain>
        <tissue evidence="7">Whole body</tissue>
    </source>
</reference>
<dbReference type="PANTHER" id="PTHR13191:SF0">
    <property type="entry name" value="RIBOSOMAL RNA-PROCESSING PROTEIN 7 HOMOLOG A-RELATED"/>
    <property type="match status" value="1"/>
</dbReference>
<dbReference type="InterPro" id="IPR034890">
    <property type="entry name" value="Rrp7A_RRM"/>
</dbReference>
<dbReference type="InterPro" id="IPR035979">
    <property type="entry name" value="RBD_domain_sf"/>
</dbReference>
<dbReference type="GO" id="GO:0032545">
    <property type="term" value="C:CURI complex"/>
    <property type="evidence" value="ECO:0007669"/>
    <property type="project" value="TreeGrafter"/>
</dbReference>
<evidence type="ECO:0000313" key="8">
    <source>
        <dbReference type="Proteomes" id="UP000801492"/>
    </source>
</evidence>
<keyword evidence="4" id="KW-0175">Coiled coil</keyword>
<comment type="caution">
    <text evidence="7">The sequence shown here is derived from an EMBL/GenBank/DDBJ whole genome shotgun (WGS) entry which is preliminary data.</text>
</comment>
<dbReference type="SUPFAM" id="SSF54928">
    <property type="entry name" value="RNA-binding domain, RBD"/>
    <property type="match status" value="1"/>
</dbReference>
<dbReference type="InterPro" id="IPR040446">
    <property type="entry name" value="RRP7"/>
</dbReference>
<dbReference type="InterPro" id="IPR024326">
    <property type="entry name" value="RRP7_C"/>
</dbReference>
<evidence type="ECO:0000256" key="5">
    <source>
        <dbReference type="SAM" id="MobiDB-lite"/>
    </source>
</evidence>
<dbReference type="Gene3D" id="3.30.70.330">
    <property type="match status" value="1"/>
</dbReference>
<keyword evidence="2 3" id="KW-0694">RNA-binding</keyword>
<dbReference type="GO" id="GO:0000028">
    <property type="term" value="P:ribosomal small subunit assembly"/>
    <property type="evidence" value="ECO:0007669"/>
    <property type="project" value="TreeGrafter"/>
</dbReference>
<dbReference type="Gene3D" id="6.10.250.1770">
    <property type="match status" value="1"/>
</dbReference>
<dbReference type="CDD" id="cd12951">
    <property type="entry name" value="RRP7_Rrp7A"/>
    <property type="match status" value="1"/>
</dbReference>
<protein>
    <recommendedName>
        <fullName evidence="6">RRM domain-containing protein</fullName>
    </recommendedName>
</protein>
<proteinExistence type="inferred from homology"/>
<dbReference type="EMBL" id="VTPC01088386">
    <property type="protein sequence ID" value="KAF2886205.1"/>
    <property type="molecule type" value="Genomic_DNA"/>
</dbReference>
<accession>A0A8K0CF60</accession>
<dbReference type="Pfam" id="PF17799">
    <property type="entry name" value="RRM_Rrp7"/>
    <property type="match status" value="1"/>
</dbReference>
<dbReference type="OrthoDB" id="5390at2759"/>
<evidence type="ECO:0000256" key="4">
    <source>
        <dbReference type="SAM" id="Coils"/>
    </source>
</evidence>
<evidence type="ECO:0000313" key="7">
    <source>
        <dbReference type="EMBL" id="KAF2886205.1"/>
    </source>
</evidence>
<dbReference type="InterPro" id="IPR000504">
    <property type="entry name" value="RRM_dom"/>
</dbReference>
<dbReference type="GO" id="GO:0003723">
    <property type="term" value="F:RNA binding"/>
    <property type="evidence" value="ECO:0007669"/>
    <property type="project" value="UniProtKB-UniRule"/>
</dbReference>
<dbReference type="AlphaFoldDB" id="A0A8K0CF60"/>
<dbReference type="GO" id="GO:0034456">
    <property type="term" value="C:UTP-C complex"/>
    <property type="evidence" value="ECO:0007669"/>
    <property type="project" value="TreeGrafter"/>
</dbReference>
<name>A0A8K0CF60_IGNLU</name>
<gene>
    <name evidence="7" type="ORF">ILUMI_19967</name>
</gene>
<feature type="region of interest" description="Disordered" evidence="5">
    <location>
        <begin position="166"/>
        <end position="197"/>
    </location>
</feature>
<comment type="similarity">
    <text evidence="1">Belongs to the RRP7 family.</text>
</comment>
<dbReference type="Pfam" id="PF12923">
    <property type="entry name" value="RRP7"/>
    <property type="match status" value="1"/>
</dbReference>
<feature type="coiled-coil region" evidence="4">
    <location>
        <begin position="221"/>
        <end position="248"/>
    </location>
</feature>
<dbReference type="CDD" id="cd12294">
    <property type="entry name" value="RRM_Rrp7A"/>
    <property type="match status" value="1"/>
</dbReference>
<evidence type="ECO:0000256" key="1">
    <source>
        <dbReference type="ARBA" id="ARBA00006110"/>
    </source>
</evidence>
<dbReference type="PANTHER" id="PTHR13191">
    <property type="entry name" value="RIBOSOMAL RNA PROCESSING PROTEIN 7-RELATED"/>
    <property type="match status" value="1"/>
</dbReference>
<evidence type="ECO:0000256" key="3">
    <source>
        <dbReference type="PROSITE-ProRule" id="PRU00176"/>
    </source>
</evidence>
<evidence type="ECO:0000256" key="2">
    <source>
        <dbReference type="ARBA" id="ARBA00022884"/>
    </source>
</evidence>
<dbReference type="InterPro" id="IPR040447">
    <property type="entry name" value="RRM_Rrp7"/>
</dbReference>
<dbReference type="SMART" id="SM00360">
    <property type="entry name" value="RRM"/>
    <property type="match status" value="1"/>
</dbReference>
<sequence length="254" mass="29167">MKSKTIKGFKVIPIQFSATSSSQHDLFIKQHTAHNQAADKPVDRTLFILNVPPYATENSFKAVFSCAGPVKNVIFQNKPQSSETTDKTSQVTGFKVAYVVFEKPASVQKALSLTSLEPLSTEDHPVETGLKKWIKEYNSSISNQEELQKSIDIFMAKYDKEQKKLKQQEKQTDDGGWTVVTKKGRNPGVSRKKSVEDKITEKNEKAEKRKYLDDFYVFQKREAKMKRVAEMRKEFEQAKKKVEAMKQARKFKPY</sequence>
<dbReference type="PROSITE" id="PS50102">
    <property type="entry name" value="RRM"/>
    <property type="match status" value="1"/>
</dbReference>
<feature type="domain" description="RRM" evidence="6">
    <location>
        <begin position="44"/>
        <end position="133"/>
    </location>
</feature>